<comment type="cofactor">
    <cofactor evidence="1">
        <name>pyridoxal 5'-phosphate</name>
        <dbReference type="ChEBI" id="CHEBI:597326"/>
    </cofactor>
</comment>
<evidence type="ECO:0000256" key="2">
    <source>
        <dbReference type="ARBA" id="ARBA00009320"/>
    </source>
</evidence>
<dbReference type="EMBL" id="LBWA01000013">
    <property type="protein sequence ID" value="KKQ97333.1"/>
    <property type="molecule type" value="Genomic_DNA"/>
</dbReference>
<evidence type="ECO:0000256" key="3">
    <source>
        <dbReference type="ARBA" id="ARBA00022898"/>
    </source>
</evidence>
<reference evidence="4 5" key="1">
    <citation type="journal article" date="2015" name="Nature">
        <title>rRNA introns, odd ribosomes, and small enigmatic genomes across a large radiation of phyla.</title>
        <authorList>
            <person name="Brown C.T."/>
            <person name="Hug L.A."/>
            <person name="Thomas B.C."/>
            <person name="Sharon I."/>
            <person name="Castelle C.J."/>
            <person name="Singh A."/>
            <person name="Wilkins M.J."/>
            <person name="Williams K.H."/>
            <person name="Banfield J.F."/>
        </authorList>
    </citation>
    <scope>NUCLEOTIDE SEQUENCE [LARGE SCALE GENOMIC DNA]</scope>
</reference>
<dbReference type="AlphaFoldDB" id="A0A0G0LZH2"/>
<dbReference type="InterPro" id="IPR050571">
    <property type="entry name" value="Class-IV_PLP-Dep_Aminotrnsfr"/>
</dbReference>
<evidence type="ECO:0000313" key="4">
    <source>
        <dbReference type="EMBL" id="KKQ97333.1"/>
    </source>
</evidence>
<dbReference type="PANTHER" id="PTHR42743:SF11">
    <property type="entry name" value="AMINODEOXYCHORISMATE LYASE"/>
    <property type="match status" value="1"/>
</dbReference>
<dbReference type="GO" id="GO:0046394">
    <property type="term" value="P:carboxylic acid biosynthetic process"/>
    <property type="evidence" value="ECO:0007669"/>
    <property type="project" value="UniProtKB-ARBA"/>
</dbReference>
<protein>
    <submittedName>
        <fullName evidence="4">Branched-chain amino acid aminotransferase/4-amino-4-deoxychorismate lyase</fullName>
    </submittedName>
</protein>
<dbReference type="Gene3D" id="3.20.10.10">
    <property type="entry name" value="D-amino Acid Aminotransferase, subunit A, domain 2"/>
    <property type="match status" value="1"/>
</dbReference>
<dbReference type="SUPFAM" id="SSF56752">
    <property type="entry name" value="D-aminoacid aminotransferase-like PLP-dependent enzymes"/>
    <property type="match status" value="1"/>
</dbReference>
<evidence type="ECO:0000313" key="5">
    <source>
        <dbReference type="Proteomes" id="UP000034325"/>
    </source>
</evidence>
<dbReference type="InterPro" id="IPR043132">
    <property type="entry name" value="BCAT-like_C"/>
</dbReference>
<name>A0A0G0LZH2_9BACT</name>
<dbReference type="Pfam" id="PF01063">
    <property type="entry name" value="Aminotran_4"/>
    <property type="match status" value="1"/>
</dbReference>
<dbReference type="InterPro" id="IPR036038">
    <property type="entry name" value="Aminotransferase-like"/>
</dbReference>
<accession>A0A0G0LZH2</accession>
<keyword evidence="4" id="KW-0032">Aminotransferase</keyword>
<sequence>MKKQEPIYYLNGKFVAKSKAKISLWDLGFLRGYGVFDYIVTYKGGKPFLLKKHLKRLNNSAKIIGLKIPWSSNTLEKLIVKTLFKNKNGKEKIIRIIVTGGETMDGISLGSKPTLAIMVYDRKRYPASLYKRGVNVITFNYNRESPQAKSLNYIQAVKAMNIAKKKKAAEAVYVYKNLDKVYEGTQSSLFIIKKGTIFTPDGETLPGITRELINNICKKFYPTFMKEVKIDELFNADEVFLSASNKEILPVVKVDNKVIGNGKPGDITKQIMSEFRKFVESGRW</sequence>
<dbReference type="Gene3D" id="3.30.470.10">
    <property type="match status" value="1"/>
</dbReference>
<dbReference type="GO" id="GO:0008483">
    <property type="term" value="F:transaminase activity"/>
    <property type="evidence" value="ECO:0007669"/>
    <property type="project" value="UniProtKB-KW"/>
</dbReference>
<dbReference type="PANTHER" id="PTHR42743">
    <property type="entry name" value="AMINO-ACID AMINOTRANSFERASE"/>
    <property type="match status" value="1"/>
</dbReference>
<proteinExistence type="inferred from homology"/>
<dbReference type="GO" id="GO:0005829">
    <property type="term" value="C:cytosol"/>
    <property type="evidence" value="ECO:0007669"/>
    <property type="project" value="TreeGrafter"/>
</dbReference>
<gene>
    <name evidence="4" type="ORF">UT23_C0013G0008</name>
</gene>
<dbReference type="FunFam" id="3.20.10.10:FF:000002">
    <property type="entry name" value="D-alanine aminotransferase"/>
    <property type="match status" value="1"/>
</dbReference>
<keyword evidence="3" id="KW-0663">Pyridoxal phosphate</keyword>
<dbReference type="GO" id="GO:0008652">
    <property type="term" value="P:amino acid biosynthetic process"/>
    <property type="evidence" value="ECO:0007669"/>
    <property type="project" value="UniProtKB-ARBA"/>
</dbReference>
<evidence type="ECO:0000256" key="1">
    <source>
        <dbReference type="ARBA" id="ARBA00001933"/>
    </source>
</evidence>
<keyword evidence="4" id="KW-0456">Lyase</keyword>
<dbReference type="InterPro" id="IPR001544">
    <property type="entry name" value="Aminotrans_IV"/>
</dbReference>
<organism evidence="4 5">
    <name type="scientific">Candidatus Woesebacteria bacterium GW2011_GWA1_39_12</name>
    <dbReference type="NCBI Taxonomy" id="1618549"/>
    <lineage>
        <taxon>Bacteria</taxon>
        <taxon>Candidatus Woeseibacteriota</taxon>
    </lineage>
</organism>
<dbReference type="InterPro" id="IPR043131">
    <property type="entry name" value="BCAT-like_N"/>
</dbReference>
<dbReference type="Proteomes" id="UP000034325">
    <property type="component" value="Unassembled WGS sequence"/>
</dbReference>
<dbReference type="GO" id="GO:0016829">
    <property type="term" value="F:lyase activity"/>
    <property type="evidence" value="ECO:0007669"/>
    <property type="project" value="UniProtKB-KW"/>
</dbReference>
<comment type="caution">
    <text evidence="4">The sequence shown here is derived from an EMBL/GenBank/DDBJ whole genome shotgun (WGS) entry which is preliminary data.</text>
</comment>
<comment type="similarity">
    <text evidence="2">Belongs to the class-IV pyridoxal-phosphate-dependent aminotransferase family.</text>
</comment>
<keyword evidence="4" id="KW-0808">Transferase</keyword>